<evidence type="ECO:0008006" key="3">
    <source>
        <dbReference type="Google" id="ProtNLM"/>
    </source>
</evidence>
<dbReference type="RefSeq" id="WP_087059289.1">
    <property type="nucleotide sequence ID" value="NZ_FUKW01000122.1"/>
</dbReference>
<dbReference type="Pfam" id="PF16110">
    <property type="entry name" value="DUF4828"/>
    <property type="match status" value="1"/>
</dbReference>
<dbReference type="Proteomes" id="UP000195611">
    <property type="component" value="Unassembled WGS sequence"/>
</dbReference>
<sequence length="116" mass="13525">MNLSSLFRKLKKFSQSKKNLSHTSRNLICENELIGKWSVNVPKSLKDISLEIFSEGTGKYNTKPLKSILPQRSPNQLIMKDHFGYSLILEKKENEKYYLFDELDGITYPIEKIIKN</sequence>
<evidence type="ECO:0000313" key="1">
    <source>
        <dbReference type="EMBL" id="SJN40658.1"/>
    </source>
</evidence>
<evidence type="ECO:0000313" key="2">
    <source>
        <dbReference type="Proteomes" id="UP000195611"/>
    </source>
</evidence>
<organism evidence="1 2">
    <name type="scientific">Marinilactibacillus psychrotolerans 42ea</name>
    <dbReference type="NCBI Taxonomy" id="1255609"/>
    <lineage>
        <taxon>Bacteria</taxon>
        <taxon>Bacillati</taxon>
        <taxon>Bacillota</taxon>
        <taxon>Bacilli</taxon>
        <taxon>Lactobacillales</taxon>
        <taxon>Carnobacteriaceae</taxon>
        <taxon>Marinilactibacillus</taxon>
    </lineage>
</organism>
<protein>
    <recommendedName>
        <fullName evidence="3">DUF4828 domain-containing protein</fullName>
    </recommendedName>
</protein>
<dbReference type="EMBL" id="FUKW01000122">
    <property type="protein sequence ID" value="SJN40658.1"/>
    <property type="molecule type" value="Genomic_DNA"/>
</dbReference>
<accession>A0A1R4K8U0</accession>
<name>A0A1R4K8U0_9LACT</name>
<gene>
    <name evidence="1" type="ORF">FM115_08610</name>
</gene>
<dbReference type="InterPro" id="IPR032254">
    <property type="entry name" value="DUF4828"/>
</dbReference>
<dbReference type="AlphaFoldDB" id="A0A1R4K8U0"/>
<proteinExistence type="predicted"/>
<reference evidence="1 2" key="1">
    <citation type="submission" date="2017-02" db="EMBL/GenBank/DDBJ databases">
        <authorList>
            <person name="Peterson S.W."/>
        </authorList>
    </citation>
    <scope>NUCLEOTIDE SEQUENCE [LARGE SCALE GENOMIC DNA]</scope>
    <source>
        <strain evidence="1 2">42ea</strain>
    </source>
</reference>